<reference evidence="1 2" key="1">
    <citation type="submission" date="2016-10" db="EMBL/GenBank/DDBJ databases">
        <authorList>
            <person name="de Groot N.N."/>
        </authorList>
    </citation>
    <scope>NUCLEOTIDE SEQUENCE [LARGE SCALE GENOMIC DNA]</scope>
    <source>
        <strain evidence="1 2">ICMP 14252</strain>
    </source>
</reference>
<dbReference type="AlphaFoldDB" id="A0A1H3PP14"/>
<evidence type="ECO:0000313" key="2">
    <source>
        <dbReference type="Proteomes" id="UP000182902"/>
    </source>
</evidence>
<organism evidence="1 2">
    <name type="scientific">Pseudomonas salomonii</name>
    <dbReference type="NCBI Taxonomy" id="191391"/>
    <lineage>
        <taxon>Bacteria</taxon>
        <taxon>Pseudomonadati</taxon>
        <taxon>Pseudomonadota</taxon>
        <taxon>Gammaproteobacteria</taxon>
        <taxon>Pseudomonadales</taxon>
        <taxon>Pseudomonadaceae</taxon>
        <taxon>Pseudomonas</taxon>
    </lineage>
</organism>
<evidence type="ECO:0000313" key="1">
    <source>
        <dbReference type="EMBL" id="SDZ02796.1"/>
    </source>
</evidence>
<dbReference type="EMBL" id="FNOX01000006">
    <property type="protein sequence ID" value="SDZ02796.1"/>
    <property type="molecule type" value="Genomic_DNA"/>
</dbReference>
<accession>A0A1H3PP14</accession>
<gene>
    <name evidence="1" type="ORF">SAMN05216247_106301</name>
</gene>
<name>A0A1H3PP14_9PSED</name>
<feature type="non-terminal residue" evidence="1">
    <location>
        <position position="52"/>
    </location>
</feature>
<dbReference type="Proteomes" id="UP000182902">
    <property type="component" value="Unassembled WGS sequence"/>
</dbReference>
<sequence length="52" mass="6062">MLAKAQCQSAHMWLTQRIREQARSHIFYRVYAIALVGFRHSIERSTVVRASS</sequence>
<protein>
    <submittedName>
        <fullName evidence="1">Uncharacterized protein</fullName>
    </submittedName>
</protein>
<proteinExistence type="predicted"/>